<feature type="region of interest" description="Disordered" evidence="1">
    <location>
        <begin position="522"/>
        <end position="639"/>
    </location>
</feature>
<feature type="compositionally biased region" description="Low complexity" evidence="1">
    <location>
        <begin position="539"/>
        <end position="553"/>
    </location>
</feature>
<gene>
    <name evidence="2" type="ORF">PAHAL_9G504200</name>
</gene>
<dbReference type="Proteomes" id="UP000243499">
    <property type="component" value="Chromosome 9"/>
</dbReference>
<feature type="region of interest" description="Disordered" evidence="1">
    <location>
        <begin position="35"/>
        <end position="257"/>
    </location>
</feature>
<feature type="compositionally biased region" description="Basic and acidic residues" evidence="1">
    <location>
        <begin position="592"/>
        <end position="609"/>
    </location>
</feature>
<dbReference type="PANTHER" id="PTHR34468">
    <property type="entry name" value="MICROTUBULE-ASSOCIATED FUTSCH-LIKE PROTEIN"/>
    <property type="match status" value="1"/>
</dbReference>
<evidence type="ECO:0000256" key="1">
    <source>
        <dbReference type="SAM" id="MobiDB-lite"/>
    </source>
</evidence>
<dbReference type="AlphaFoldDB" id="A0A2T8I5B1"/>
<feature type="compositionally biased region" description="Polar residues" evidence="1">
    <location>
        <begin position="559"/>
        <end position="588"/>
    </location>
</feature>
<name>A0A2T8I5B1_9POAL</name>
<proteinExistence type="predicted"/>
<reference evidence="2" key="1">
    <citation type="submission" date="2018-04" db="EMBL/GenBank/DDBJ databases">
        <title>WGS assembly of Panicum hallii.</title>
        <authorList>
            <person name="Lovell J."/>
            <person name="Jenkins J."/>
            <person name="Lowry D."/>
            <person name="Mamidi S."/>
            <person name="Sreedasyam A."/>
            <person name="Weng X."/>
            <person name="Barry K."/>
            <person name="Bonette J."/>
            <person name="Campitelli B."/>
            <person name="Daum C."/>
            <person name="Gordon S."/>
            <person name="Gould B."/>
            <person name="Lipzen A."/>
            <person name="Macqueen A."/>
            <person name="Palacio-Mejia J."/>
            <person name="Plott C."/>
            <person name="Shakirov E."/>
            <person name="Shu S."/>
            <person name="Yoshinaga Y."/>
            <person name="Zane M."/>
            <person name="Rokhsar D."/>
            <person name="Grimwood J."/>
            <person name="Schmutz J."/>
            <person name="Juenger T."/>
        </authorList>
    </citation>
    <scope>NUCLEOTIDE SEQUENCE [LARGE SCALE GENOMIC DNA]</scope>
    <source>
        <strain evidence="2">FIL2</strain>
    </source>
</reference>
<feature type="compositionally biased region" description="Low complexity" evidence="1">
    <location>
        <begin position="110"/>
        <end position="119"/>
    </location>
</feature>
<dbReference type="EMBL" id="CM008054">
    <property type="protein sequence ID" value="PVH32850.1"/>
    <property type="molecule type" value="Genomic_DNA"/>
</dbReference>
<organism evidence="2">
    <name type="scientific">Panicum hallii</name>
    <dbReference type="NCBI Taxonomy" id="206008"/>
    <lineage>
        <taxon>Eukaryota</taxon>
        <taxon>Viridiplantae</taxon>
        <taxon>Streptophyta</taxon>
        <taxon>Embryophyta</taxon>
        <taxon>Tracheophyta</taxon>
        <taxon>Spermatophyta</taxon>
        <taxon>Magnoliopsida</taxon>
        <taxon>Liliopsida</taxon>
        <taxon>Poales</taxon>
        <taxon>Poaceae</taxon>
        <taxon>PACMAD clade</taxon>
        <taxon>Panicoideae</taxon>
        <taxon>Panicodae</taxon>
        <taxon>Paniceae</taxon>
        <taxon>Panicinae</taxon>
        <taxon>Panicum</taxon>
        <taxon>Panicum sect. Panicum</taxon>
    </lineage>
</organism>
<dbReference type="Gramene" id="PVH32850">
    <property type="protein sequence ID" value="PVH32850"/>
    <property type="gene ID" value="PAHAL_9G504200"/>
</dbReference>
<evidence type="ECO:0000313" key="2">
    <source>
        <dbReference type="EMBL" id="PVH32850.1"/>
    </source>
</evidence>
<protein>
    <submittedName>
        <fullName evidence="2">Uncharacterized protein</fullName>
    </submittedName>
</protein>
<sequence>MGRSTFTRPNQVKIRTTRPLVDSAFPFPPLLGAGGSKNFKSTDPRSPTAIPHLPTFASPSPRLRDAAVSSTPPPSIAPTTLAVAGAMDPQPTPFPGKRRPVAAPAPAPPALKAAVPKPKSIATTRAARMAKRSPTGNADAAPQPRPLRRAFGTTRSSNALVEKPPPPLQKASKVSPQPLKKPSKLSPPPLPKPCKMSPPAMQKPSKLPPAAIQKPSKLSPPNPVRVTKTSRLAAKPLKKVAPSGEKAKTKKRSQRVSFQEAAVGAAASSGEKAKAYADDAAGHTPMVAMRAGEKPAKVLAAETPFFSAQNCSSCTLDQLESATYWLAQIRLAESVGKHWVAAAFFRIAFECQAQPIHRIQSELRSYTVRHESAGTLTPLFDELLTAHGRLVNQPKFDTDGCEKMDTPIAINAVDNNIDTAKLKVDECLECDSGDDLVDVGAIIVDKHDDDVMGLASFQRKLNESFEFDDSEAVIVGQLDEANFDLLKNTEIEVPCSNEIIQSAFRSSTEKLSPRGSIAAMDSASGRLSLDNPSDKLYPSMGSSSSKRLSSGSSFDKKSPLSSKRLTSSCPSYKKSTFTTNLSSEQMPSGSHYDAKHNAIAEAGDHESKVTQDVASEYPALHDQLQSKGPVDAAASNEMQ</sequence>
<dbReference type="PANTHER" id="PTHR34468:SF3">
    <property type="entry name" value="OS03G0288900 PROTEIN"/>
    <property type="match status" value="1"/>
</dbReference>
<accession>A0A2T8I5B1</accession>